<dbReference type="Gene3D" id="3.40.50.720">
    <property type="entry name" value="NAD(P)-binding Rossmann-like Domain"/>
    <property type="match status" value="1"/>
</dbReference>
<keyword evidence="4" id="KW-1185">Reference proteome</keyword>
<organism evidence="3 4">
    <name type="scientific">Zhongshania guokunii</name>
    <dbReference type="NCBI Taxonomy" id="641783"/>
    <lineage>
        <taxon>Bacteria</taxon>
        <taxon>Pseudomonadati</taxon>
        <taxon>Pseudomonadota</taxon>
        <taxon>Gammaproteobacteria</taxon>
        <taxon>Cellvibrionales</taxon>
        <taxon>Spongiibacteraceae</taxon>
        <taxon>Zhongshania</taxon>
    </lineage>
</organism>
<proteinExistence type="predicted"/>
<feature type="domain" description="UDP-glucose/GDP-mannose dehydrogenase C-terminal" evidence="2">
    <location>
        <begin position="4"/>
        <end position="44"/>
    </location>
</feature>
<dbReference type="RefSeq" id="WP_368380902.1">
    <property type="nucleotide sequence ID" value="NZ_JBFRYA010000005.1"/>
</dbReference>
<evidence type="ECO:0000256" key="1">
    <source>
        <dbReference type="ARBA" id="ARBA00015132"/>
    </source>
</evidence>
<accession>A0ABV3U3W6</accession>
<dbReference type="SUPFAM" id="SSF52413">
    <property type="entry name" value="UDP-glucose/GDP-mannose dehydrogenase C-terminal domain"/>
    <property type="match status" value="1"/>
</dbReference>
<dbReference type="Pfam" id="PF03720">
    <property type="entry name" value="UDPG_MGDP_dh_C"/>
    <property type="match status" value="1"/>
</dbReference>
<dbReference type="InterPro" id="IPR036220">
    <property type="entry name" value="UDP-Glc/GDP-Man_DH_C_sf"/>
</dbReference>
<gene>
    <name evidence="3" type="ORF">AB4876_06805</name>
</gene>
<dbReference type="EMBL" id="JBFRYA010000005">
    <property type="protein sequence ID" value="MEX1668614.1"/>
    <property type="molecule type" value="Genomic_DNA"/>
</dbReference>
<protein>
    <recommendedName>
        <fullName evidence="1">UDP-glucose 6-dehydrogenase</fullName>
    </recommendedName>
</protein>
<evidence type="ECO:0000313" key="4">
    <source>
        <dbReference type="Proteomes" id="UP001557485"/>
    </source>
</evidence>
<dbReference type="Proteomes" id="UP001557485">
    <property type="component" value="Unassembled WGS sequence"/>
</dbReference>
<comment type="caution">
    <text evidence="3">The sequence shown here is derived from an EMBL/GenBank/DDBJ whole genome shotgun (WGS) entry which is preliminary data.</text>
</comment>
<evidence type="ECO:0000259" key="2">
    <source>
        <dbReference type="Pfam" id="PF03720"/>
    </source>
</evidence>
<reference evidence="3 4" key="1">
    <citation type="journal article" date="2011" name="Int. J. Syst. Evol. Microbiol.">
        <title>Zhongshania antarctica gen. nov., sp. nov. and Zhongshania guokunii sp. nov., gammaproteobacteria respectively isolated from coastal attached (fast) ice and surface seawater of the Antarctic.</title>
        <authorList>
            <person name="Li H.J."/>
            <person name="Zhang X.Y."/>
            <person name="Chen C.X."/>
            <person name="Zhang Y.J."/>
            <person name="Gao Z.M."/>
            <person name="Yu Y."/>
            <person name="Chen X.L."/>
            <person name="Chen B."/>
            <person name="Zhang Y.Z."/>
        </authorList>
    </citation>
    <scope>NUCLEOTIDE SEQUENCE [LARGE SCALE GENOMIC DNA]</scope>
    <source>
        <strain evidence="3 4">ZS6-22T</strain>
    </source>
</reference>
<dbReference type="PANTHER" id="PTHR43750">
    <property type="entry name" value="UDP-GLUCOSE 6-DEHYDROGENASE TUAD"/>
    <property type="match status" value="1"/>
</dbReference>
<sequence>MTWCDGADALVVCTEWNAFKAPDFEVVKEHLKHPAIVDGRNLHEPDTLEAYGIAYYGIGWGGAF</sequence>
<name>A0ABV3U3W6_9GAMM</name>
<evidence type="ECO:0000313" key="3">
    <source>
        <dbReference type="EMBL" id="MEX1668614.1"/>
    </source>
</evidence>
<dbReference type="InterPro" id="IPR014027">
    <property type="entry name" value="UDP-Glc/GDP-Man_DH_C"/>
</dbReference>
<dbReference type="PANTHER" id="PTHR43750:SF3">
    <property type="entry name" value="UDP-GLUCOSE 6-DEHYDROGENASE TUAD"/>
    <property type="match status" value="1"/>
</dbReference>